<dbReference type="Proteomes" id="UP000664859">
    <property type="component" value="Unassembled WGS sequence"/>
</dbReference>
<dbReference type="Pfam" id="PF07059">
    <property type="entry name" value="EDR2_C"/>
    <property type="match status" value="2"/>
</dbReference>
<feature type="region of interest" description="Disordered" evidence="1">
    <location>
        <begin position="38"/>
        <end position="101"/>
    </location>
</feature>
<name>A0A835Z0S6_9STRA</name>
<feature type="compositionally biased region" description="Polar residues" evidence="1">
    <location>
        <begin position="11"/>
        <end position="20"/>
    </location>
</feature>
<gene>
    <name evidence="3" type="ORF">JKP88DRAFT_313826</name>
</gene>
<proteinExistence type="predicted"/>
<dbReference type="InterPro" id="IPR009769">
    <property type="entry name" value="EDR2_C"/>
</dbReference>
<feature type="region of interest" description="Disordered" evidence="1">
    <location>
        <begin position="347"/>
        <end position="426"/>
    </location>
</feature>
<evidence type="ECO:0000313" key="4">
    <source>
        <dbReference type="Proteomes" id="UP000664859"/>
    </source>
</evidence>
<accession>A0A835Z0S6</accession>
<reference evidence="3" key="1">
    <citation type="submission" date="2021-02" db="EMBL/GenBank/DDBJ databases">
        <title>First Annotated Genome of the Yellow-green Alga Tribonema minus.</title>
        <authorList>
            <person name="Mahan K.M."/>
        </authorList>
    </citation>
    <scope>NUCLEOTIDE SEQUENCE</scope>
    <source>
        <strain evidence="3">UTEX B ZZ1240</strain>
    </source>
</reference>
<comment type="caution">
    <text evidence="3">The sequence shown here is derived from an EMBL/GenBank/DDBJ whole genome shotgun (WGS) entry which is preliminary data.</text>
</comment>
<evidence type="ECO:0000259" key="2">
    <source>
        <dbReference type="Pfam" id="PF07059"/>
    </source>
</evidence>
<feature type="domain" description="Protein ENHANCED DISEASE RESISTANCE 2 C-terminal" evidence="2">
    <location>
        <begin position="429"/>
        <end position="487"/>
    </location>
</feature>
<dbReference type="EMBL" id="JAFCMP010000148">
    <property type="protein sequence ID" value="KAG5184846.1"/>
    <property type="molecule type" value="Genomic_DNA"/>
</dbReference>
<dbReference type="PANTHER" id="PTHR31558">
    <property type="entry name" value="CW14 PROTEIN"/>
    <property type="match status" value="1"/>
</dbReference>
<organism evidence="3 4">
    <name type="scientific">Tribonema minus</name>
    <dbReference type="NCBI Taxonomy" id="303371"/>
    <lineage>
        <taxon>Eukaryota</taxon>
        <taxon>Sar</taxon>
        <taxon>Stramenopiles</taxon>
        <taxon>Ochrophyta</taxon>
        <taxon>PX clade</taxon>
        <taxon>Xanthophyceae</taxon>
        <taxon>Tribonematales</taxon>
        <taxon>Tribonemataceae</taxon>
        <taxon>Tribonema</taxon>
    </lineage>
</organism>
<feature type="domain" description="Protein ENHANCED DISEASE RESISTANCE 2 C-terminal" evidence="2">
    <location>
        <begin position="103"/>
        <end position="345"/>
    </location>
</feature>
<feature type="compositionally biased region" description="Gly residues" evidence="1">
    <location>
        <begin position="352"/>
        <end position="424"/>
    </location>
</feature>
<feature type="region of interest" description="Disordered" evidence="1">
    <location>
        <begin position="263"/>
        <end position="285"/>
    </location>
</feature>
<sequence>MSAAADPDDPPNQSIDFSASVSCLIEDNSQALEQLALEEDEPEDEQLAARDADAAAGGSEEGSAAAAAGAPITAGATVPRADVDGHPAAATHGAQQRPPLHSWSPLRAGVFLVRHGPNYRKRGLKAASEAALYDMVGCDLFTSAHAKVDGIADRVALPAPPHASPHPLLSCHARPLHAPLPLPPPRRRAQVLSLLVVPSLLVVNIQLPLEHPTVFSPALDGPTLHCVFYFALSAEAARALAVAASAAQSAAAAAAPHVRARRRAYHAQRLPRDNGSSGGGSGGAAETAHLSPALRLLCEFCAAAEADAEMRGRFKAIGVVNNVEEAGIPSLIAQYNGKPVLVTKSGTLRRVSGGGGGSSGNSGGNSGGSGGGNGGGGSSGGSVGGGSSGGSGGSGGGSGSSSGGVGGSGGSSGGSGGSSGGSGGSAAPHLEMDCNVRHWCYLARKGLHHLLPRFARTSLRVAFVLEGRADAELPERVLACAQLEGMDPRRARAIA</sequence>
<dbReference type="OrthoDB" id="9970435at2759"/>
<dbReference type="AlphaFoldDB" id="A0A835Z0S6"/>
<keyword evidence="4" id="KW-1185">Reference proteome</keyword>
<evidence type="ECO:0000313" key="3">
    <source>
        <dbReference type="EMBL" id="KAG5184846.1"/>
    </source>
</evidence>
<feature type="compositionally biased region" description="Low complexity" evidence="1">
    <location>
        <begin position="54"/>
        <end position="77"/>
    </location>
</feature>
<protein>
    <recommendedName>
        <fullName evidence="2">Protein ENHANCED DISEASE RESISTANCE 2 C-terminal domain-containing protein</fullName>
    </recommendedName>
</protein>
<feature type="region of interest" description="Disordered" evidence="1">
    <location>
        <begin position="1"/>
        <end position="20"/>
    </location>
</feature>
<evidence type="ECO:0000256" key="1">
    <source>
        <dbReference type="SAM" id="MobiDB-lite"/>
    </source>
</evidence>